<keyword evidence="1" id="KW-0732">Signal</keyword>
<dbReference type="Proteomes" id="UP000803844">
    <property type="component" value="Unassembled WGS sequence"/>
</dbReference>
<evidence type="ECO:0000313" key="2">
    <source>
        <dbReference type="EMBL" id="KAF3762415.1"/>
    </source>
</evidence>
<evidence type="ECO:0000256" key="1">
    <source>
        <dbReference type="SAM" id="SignalP"/>
    </source>
</evidence>
<accession>A0A9P4XX69</accession>
<dbReference type="AlphaFoldDB" id="A0A9P4XX69"/>
<dbReference type="GeneID" id="63832178"/>
<protein>
    <submittedName>
        <fullName evidence="2">Uncharacterized protein</fullName>
    </submittedName>
</protein>
<sequence>MGRIQREHRLSGAVSSLVALLLGLLHRNSIPSTPPPPPSCRPLLVLSPGPAVVKRSEKSSLEEIKKIRNIRKREREGRGESAGLGWRIAMGSLSLMR</sequence>
<name>A0A9P4XX69_CRYP1</name>
<reference evidence="2" key="1">
    <citation type="journal article" date="2020" name="Phytopathology">
        <title>Genome sequence of the chestnut blight fungus Cryphonectria parasitica EP155: A fundamental resource for an archetypical invasive plant pathogen.</title>
        <authorList>
            <person name="Crouch J.A."/>
            <person name="Dawe A."/>
            <person name="Aerts A."/>
            <person name="Barry K."/>
            <person name="Churchill A.C.L."/>
            <person name="Grimwood J."/>
            <person name="Hillman B."/>
            <person name="Milgroom M.G."/>
            <person name="Pangilinan J."/>
            <person name="Smith M."/>
            <person name="Salamov A."/>
            <person name="Schmutz J."/>
            <person name="Yadav J."/>
            <person name="Grigoriev I.V."/>
            <person name="Nuss D."/>
        </authorList>
    </citation>
    <scope>NUCLEOTIDE SEQUENCE</scope>
    <source>
        <strain evidence="2">EP155</strain>
    </source>
</reference>
<organism evidence="2 3">
    <name type="scientific">Cryphonectria parasitica (strain ATCC 38755 / EP155)</name>
    <dbReference type="NCBI Taxonomy" id="660469"/>
    <lineage>
        <taxon>Eukaryota</taxon>
        <taxon>Fungi</taxon>
        <taxon>Dikarya</taxon>
        <taxon>Ascomycota</taxon>
        <taxon>Pezizomycotina</taxon>
        <taxon>Sordariomycetes</taxon>
        <taxon>Sordariomycetidae</taxon>
        <taxon>Diaporthales</taxon>
        <taxon>Cryphonectriaceae</taxon>
        <taxon>Cryphonectria-Endothia species complex</taxon>
        <taxon>Cryphonectria</taxon>
    </lineage>
</organism>
<feature type="chain" id="PRO_5040363523" evidence="1">
    <location>
        <begin position="33"/>
        <end position="97"/>
    </location>
</feature>
<dbReference type="RefSeq" id="XP_040773394.1">
    <property type="nucleotide sequence ID" value="XM_040915049.1"/>
</dbReference>
<keyword evidence="3" id="KW-1185">Reference proteome</keyword>
<comment type="caution">
    <text evidence="2">The sequence shown here is derived from an EMBL/GenBank/DDBJ whole genome shotgun (WGS) entry which is preliminary data.</text>
</comment>
<feature type="signal peptide" evidence="1">
    <location>
        <begin position="1"/>
        <end position="32"/>
    </location>
</feature>
<evidence type="ECO:0000313" key="3">
    <source>
        <dbReference type="Proteomes" id="UP000803844"/>
    </source>
</evidence>
<dbReference type="EMBL" id="MU032350">
    <property type="protein sequence ID" value="KAF3762415.1"/>
    <property type="molecule type" value="Genomic_DNA"/>
</dbReference>
<gene>
    <name evidence="2" type="ORF">M406DRAFT_103138</name>
</gene>
<proteinExistence type="predicted"/>